<keyword evidence="4 9" id="KW-0812">Transmembrane</keyword>
<evidence type="ECO:0000256" key="1">
    <source>
        <dbReference type="ARBA" id="ARBA00004511"/>
    </source>
</evidence>
<evidence type="ECO:0000313" key="11">
    <source>
        <dbReference type="EMBL" id="NWH72587.1"/>
    </source>
</evidence>
<evidence type="ECO:0000256" key="8">
    <source>
        <dbReference type="ARBA" id="ARBA00023136"/>
    </source>
</evidence>
<dbReference type="GO" id="GO:0034045">
    <property type="term" value="C:phagophore assembly site membrane"/>
    <property type="evidence" value="ECO:0007669"/>
    <property type="project" value="UniProtKB-SubCell"/>
</dbReference>
<feature type="region of interest" description="Disordered" evidence="10">
    <location>
        <begin position="1"/>
        <end position="25"/>
    </location>
</feature>
<evidence type="ECO:0000256" key="4">
    <source>
        <dbReference type="ARBA" id="ARBA00022692"/>
    </source>
</evidence>
<dbReference type="GO" id="GO:0005776">
    <property type="term" value="C:autophagosome"/>
    <property type="evidence" value="ECO:0007669"/>
    <property type="project" value="TreeGrafter"/>
</dbReference>
<dbReference type="GO" id="GO:0034497">
    <property type="term" value="P:protein localization to phagophore assembly site"/>
    <property type="evidence" value="ECO:0007669"/>
    <property type="project" value="TreeGrafter"/>
</dbReference>
<evidence type="ECO:0000256" key="3">
    <source>
        <dbReference type="ARBA" id="ARBA00022448"/>
    </source>
</evidence>
<dbReference type="AlphaFoldDB" id="A0A850WS34"/>
<dbReference type="Pfam" id="PF04109">
    <property type="entry name" value="ATG9"/>
    <property type="match status" value="1"/>
</dbReference>
<evidence type="ECO:0000256" key="9">
    <source>
        <dbReference type="RuleBase" id="RU364027"/>
    </source>
</evidence>
<dbReference type="Proteomes" id="UP000653271">
    <property type="component" value="Unassembled WGS sequence"/>
</dbReference>
<comment type="subcellular location">
    <subcellularLocation>
        <location evidence="1 9">Preautophagosomal structure membrane</location>
        <topology evidence="1 9">Multi-pass membrane protein</topology>
    </subcellularLocation>
</comment>
<comment type="caution">
    <text evidence="11">The sequence shown here is derived from an EMBL/GenBank/DDBJ whole genome shotgun (WGS) entry which is preliminary data.</text>
</comment>
<dbReference type="EMBL" id="WAAB01006708">
    <property type="protein sequence ID" value="NWH72587.1"/>
    <property type="molecule type" value="Genomic_DNA"/>
</dbReference>
<keyword evidence="6 9" id="KW-0072">Autophagy</keyword>
<dbReference type="PANTHER" id="PTHR13038:SF14">
    <property type="entry name" value="AUTOPHAGY-RELATED PROTEIN 9B"/>
    <property type="match status" value="1"/>
</dbReference>
<evidence type="ECO:0000313" key="12">
    <source>
        <dbReference type="Proteomes" id="UP000653271"/>
    </source>
</evidence>
<comment type="caution">
    <text evidence="9">Lacks conserved residue(s) required for the propagation of feature annotation.</text>
</comment>
<keyword evidence="7 9" id="KW-0445">Lipid transport</keyword>
<evidence type="ECO:0000256" key="2">
    <source>
        <dbReference type="ARBA" id="ARBA00006185"/>
    </source>
</evidence>
<evidence type="ECO:0000256" key="7">
    <source>
        <dbReference type="ARBA" id="ARBA00023055"/>
    </source>
</evidence>
<reference evidence="11" key="1">
    <citation type="submission" date="2019-09" db="EMBL/GenBank/DDBJ databases">
        <title>Bird 10,000 Genomes (B10K) Project - Family phase.</title>
        <authorList>
            <person name="Zhang G."/>
        </authorList>
    </citation>
    <scope>NUCLEOTIDE SEQUENCE</scope>
    <source>
        <strain evidence="11">B10K-DU-008-47</strain>
        <tissue evidence="11">Mixed tissue sample</tissue>
    </source>
</reference>
<keyword evidence="3 9" id="KW-0813">Transport</keyword>
<gene>
    <name evidence="11" type="primary">Atg9a_0</name>
    <name evidence="11" type="ORF">PIACAY_R14916</name>
</gene>
<keyword evidence="12" id="KW-1185">Reference proteome</keyword>
<organism evidence="11 12">
    <name type="scientific">Piaya cayana</name>
    <name type="common">Common squirrel cuckoo</name>
    <dbReference type="NCBI Taxonomy" id="33601"/>
    <lineage>
        <taxon>Eukaryota</taxon>
        <taxon>Metazoa</taxon>
        <taxon>Chordata</taxon>
        <taxon>Craniata</taxon>
        <taxon>Vertebrata</taxon>
        <taxon>Euteleostomi</taxon>
        <taxon>Archelosauria</taxon>
        <taxon>Archosauria</taxon>
        <taxon>Dinosauria</taxon>
        <taxon>Saurischia</taxon>
        <taxon>Theropoda</taxon>
        <taxon>Coelurosauria</taxon>
        <taxon>Aves</taxon>
        <taxon>Neognathae</taxon>
        <taxon>Neoaves</taxon>
        <taxon>Otidimorphae</taxon>
        <taxon>Cuculiformes</taxon>
        <taxon>Coccyzidae</taxon>
        <taxon>Piaya</taxon>
    </lineage>
</organism>
<evidence type="ECO:0000256" key="6">
    <source>
        <dbReference type="ARBA" id="ARBA00023006"/>
    </source>
</evidence>
<comment type="similarity">
    <text evidence="2 9">Belongs to the ATG9 family.</text>
</comment>
<dbReference type="PANTHER" id="PTHR13038">
    <property type="entry name" value="APG9 AUTOPHAGY 9"/>
    <property type="match status" value="1"/>
</dbReference>
<feature type="non-terminal residue" evidence="11">
    <location>
        <position position="1"/>
    </location>
</feature>
<keyword evidence="8 9" id="KW-0472">Membrane</keyword>
<protein>
    <recommendedName>
        <fullName evidence="9">Autophagy-related protein 9</fullName>
    </recommendedName>
</protein>
<feature type="transmembrane region" description="Helical" evidence="9">
    <location>
        <begin position="132"/>
        <end position="150"/>
    </location>
</feature>
<sequence>MAAAGQYRRLEDPEEDSTPRDEEEEEMLLHVPEGVSGHLWATCGALGGHNSLTPPNIYRFHQRNGFACMVLADAFELGQFAFVVAFSTFLLRCVDYDVLFANRSRDGDRAKVTLPDALLPADQCVQRIRGSLWILSLLSMASVFWLYRLVRFLRSLLGYWEMRLFYTQALRIPSEELSSRSWPEVQSQLLDLQRRHPLCVHKELTELDIHHRILRFRNYAVAMVNKSLLPIRFQLPLVGSVVFLTRGLQYNLEMLLFRGPGSLFENPWSLRAPCKRLETRREVARGL</sequence>
<dbReference type="GO" id="GO:0000422">
    <property type="term" value="P:autophagy of mitochondrion"/>
    <property type="evidence" value="ECO:0007669"/>
    <property type="project" value="TreeGrafter"/>
</dbReference>
<dbReference type="GO" id="GO:0006869">
    <property type="term" value="P:lipid transport"/>
    <property type="evidence" value="ECO:0007669"/>
    <property type="project" value="UniProtKB-KW"/>
</dbReference>
<comment type="function">
    <text evidence="9">Phospholipid scramblase involved in autophagy. Cycles between the preautophagosomal structure/phagophore assembly site (PAS) and the cytoplasmic vesicle pool and supplies membrane for the growing autophagosome. Lipid scramblase activity plays a key role in preautophagosomal structure/phagophore assembly by distributing the phospholipids that arrive through ATG2 from the cytoplasmic to the luminal leaflet of the bilayer, thereby driving autophagosomal membrane expansion.</text>
</comment>
<feature type="non-terminal residue" evidence="11">
    <location>
        <position position="287"/>
    </location>
</feature>
<dbReference type="OrthoDB" id="2020634at2759"/>
<dbReference type="GO" id="GO:0061709">
    <property type="term" value="P:reticulophagy"/>
    <property type="evidence" value="ECO:0007669"/>
    <property type="project" value="TreeGrafter"/>
</dbReference>
<name>A0A850WS34_PIACA</name>
<evidence type="ECO:0000256" key="10">
    <source>
        <dbReference type="SAM" id="MobiDB-lite"/>
    </source>
</evidence>
<feature type="compositionally biased region" description="Acidic residues" evidence="10">
    <location>
        <begin position="12"/>
        <end position="25"/>
    </location>
</feature>
<dbReference type="GO" id="GO:0034727">
    <property type="term" value="P:piecemeal microautophagy of the nucleus"/>
    <property type="evidence" value="ECO:0007669"/>
    <property type="project" value="TreeGrafter"/>
</dbReference>
<evidence type="ECO:0000256" key="5">
    <source>
        <dbReference type="ARBA" id="ARBA00022989"/>
    </source>
</evidence>
<proteinExistence type="inferred from homology"/>
<keyword evidence="5 9" id="KW-1133">Transmembrane helix</keyword>
<accession>A0A850WS34</accession>
<dbReference type="InterPro" id="IPR007241">
    <property type="entry name" value="Autophagy-rel_prot_9"/>
</dbReference>